<dbReference type="Pfam" id="PF00512">
    <property type="entry name" value="HisKA"/>
    <property type="match status" value="1"/>
</dbReference>
<keyword evidence="3" id="KW-0597">Phosphoprotein</keyword>
<keyword evidence="8" id="KW-0902">Two-component regulatory system</keyword>
<comment type="catalytic activity">
    <reaction evidence="1">
        <text>ATP + protein L-histidine = ADP + protein N-phospho-L-histidine.</text>
        <dbReference type="EC" id="2.7.13.3"/>
    </reaction>
</comment>
<keyword evidence="4" id="KW-0808">Transferase</keyword>
<gene>
    <name evidence="11" type="ORF">CSCA_3217</name>
</gene>
<dbReference type="Gene3D" id="3.30.565.10">
    <property type="entry name" value="Histidine kinase-like ATPase, C-terminal domain"/>
    <property type="match status" value="1"/>
</dbReference>
<dbReference type="InterPro" id="IPR000700">
    <property type="entry name" value="PAS-assoc_C"/>
</dbReference>
<dbReference type="SUPFAM" id="SSF47384">
    <property type="entry name" value="Homodimeric domain of signal transducing histidine kinase"/>
    <property type="match status" value="1"/>
</dbReference>
<evidence type="ECO:0000256" key="4">
    <source>
        <dbReference type="ARBA" id="ARBA00022679"/>
    </source>
</evidence>
<dbReference type="Proteomes" id="UP000033115">
    <property type="component" value="Chromosome"/>
</dbReference>
<evidence type="ECO:0000256" key="5">
    <source>
        <dbReference type="ARBA" id="ARBA00022741"/>
    </source>
</evidence>
<dbReference type="EC" id="2.7.13.3" evidence="2"/>
<reference evidence="11 12" key="1">
    <citation type="journal article" date="2015" name="J. Biotechnol.">
        <title>Complete genome sequence of a malodorant-producing acetogen, Clostridium scatologenes ATCC 25775(T).</title>
        <authorList>
            <person name="Zhu Z."/>
            <person name="Guo T."/>
            <person name="Zheng H."/>
            <person name="Song T."/>
            <person name="Ouyang P."/>
            <person name="Xie J."/>
        </authorList>
    </citation>
    <scope>NUCLEOTIDE SEQUENCE [LARGE SCALE GENOMIC DNA]</scope>
    <source>
        <strain evidence="11 12">ATCC 25775</strain>
    </source>
</reference>
<name>A0A0E3JPM0_CLOSL</name>
<feature type="domain" description="PAC" evidence="10">
    <location>
        <begin position="250"/>
        <end position="303"/>
    </location>
</feature>
<dbReference type="PRINTS" id="PR00344">
    <property type="entry name" value="BCTRLSENSOR"/>
</dbReference>
<dbReference type="CDD" id="cd16922">
    <property type="entry name" value="HATPase_EvgS-ArcB-TorS-like"/>
    <property type="match status" value="1"/>
</dbReference>
<evidence type="ECO:0000256" key="8">
    <source>
        <dbReference type="ARBA" id="ARBA00023012"/>
    </source>
</evidence>
<proteinExistence type="predicted"/>
<dbReference type="SMART" id="SM00388">
    <property type="entry name" value="HisKA"/>
    <property type="match status" value="1"/>
</dbReference>
<dbReference type="RefSeq" id="WP_029162549.1">
    <property type="nucleotide sequence ID" value="NZ_CP009933.1"/>
</dbReference>
<protein>
    <recommendedName>
        <fullName evidence="2">histidine kinase</fullName>
        <ecNumber evidence="2">2.7.13.3</ecNumber>
    </recommendedName>
</protein>
<dbReference type="SUPFAM" id="SSF55785">
    <property type="entry name" value="PYP-like sensor domain (PAS domain)"/>
    <property type="match status" value="2"/>
</dbReference>
<dbReference type="InterPro" id="IPR003594">
    <property type="entry name" value="HATPase_dom"/>
</dbReference>
<dbReference type="Pfam" id="PF13188">
    <property type="entry name" value="PAS_8"/>
    <property type="match status" value="1"/>
</dbReference>
<keyword evidence="5" id="KW-0547">Nucleotide-binding</keyword>
<evidence type="ECO:0000256" key="3">
    <source>
        <dbReference type="ARBA" id="ARBA00022553"/>
    </source>
</evidence>
<dbReference type="SUPFAM" id="SSF55874">
    <property type="entry name" value="ATPase domain of HSP90 chaperone/DNA topoisomerase II/histidine kinase"/>
    <property type="match status" value="1"/>
</dbReference>
<keyword evidence="12" id="KW-1185">Reference proteome</keyword>
<dbReference type="GO" id="GO:0005524">
    <property type="term" value="F:ATP binding"/>
    <property type="evidence" value="ECO:0007669"/>
    <property type="project" value="UniProtKB-KW"/>
</dbReference>
<dbReference type="InterPro" id="IPR005467">
    <property type="entry name" value="His_kinase_dom"/>
</dbReference>
<evidence type="ECO:0000313" key="11">
    <source>
        <dbReference type="EMBL" id="AKA70342.1"/>
    </source>
</evidence>
<evidence type="ECO:0000259" key="9">
    <source>
        <dbReference type="PROSITE" id="PS50109"/>
    </source>
</evidence>
<dbReference type="Gene3D" id="1.10.287.130">
    <property type="match status" value="1"/>
</dbReference>
<dbReference type="AlphaFoldDB" id="A0A0E3JPM0"/>
<dbReference type="KEGG" id="csq:CSCA_3217"/>
<evidence type="ECO:0000256" key="6">
    <source>
        <dbReference type="ARBA" id="ARBA00022777"/>
    </source>
</evidence>
<dbReference type="GO" id="GO:0000155">
    <property type="term" value="F:phosphorelay sensor kinase activity"/>
    <property type="evidence" value="ECO:0007669"/>
    <property type="project" value="InterPro"/>
</dbReference>
<dbReference type="Pfam" id="PF00989">
    <property type="entry name" value="PAS"/>
    <property type="match status" value="1"/>
</dbReference>
<dbReference type="PROSITE" id="PS50109">
    <property type="entry name" value="HIS_KIN"/>
    <property type="match status" value="1"/>
</dbReference>
<evidence type="ECO:0000259" key="10">
    <source>
        <dbReference type="PROSITE" id="PS50113"/>
    </source>
</evidence>
<dbReference type="PANTHER" id="PTHR43711">
    <property type="entry name" value="TWO-COMPONENT HISTIDINE KINASE"/>
    <property type="match status" value="1"/>
</dbReference>
<dbReference type="CDD" id="cd00082">
    <property type="entry name" value="HisKA"/>
    <property type="match status" value="1"/>
</dbReference>
<dbReference type="STRING" id="1548.CSCA_3217"/>
<keyword evidence="7" id="KW-0067">ATP-binding</keyword>
<dbReference type="InterPro" id="IPR050736">
    <property type="entry name" value="Sensor_HK_Regulatory"/>
</dbReference>
<feature type="domain" description="Histidine kinase" evidence="9">
    <location>
        <begin position="444"/>
        <end position="663"/>
    </location>
</feature>
<sequence>MNKSISDIFSGSNLTEKLVEAFPDFLCVTNKDGDIIYINDNGKNILIKYQINDFKNFFDVSCKYELSKENNKKVKKKDNPLYRAINNQENTKNRILKVKCNSEIKNISLTCFPLIKKNKVEGGILIFASTVEDCLYNAKIKDERKKFLELSTELKTKCDIIEILRNREKQHLMHLKDVINNISEGIMVFDTNEKLSLCNKAVFKILNLKVIQLIDENAFSEKYKAIYINDEGQTSEKTIYDYIKVKKTMRNMIFKIEDRVTFEIKYLELNVSPILNKKDEIIYTIMTIKDVTESRLHQINAEEQAAFIKDVVNTVDVPIAVVDYPGISYRLINKKYEQILGYNNHIVFDEKALDCEKGSFECVNENIYKILNNVGKKNKPYAVNHYKVKDDKGEERFYKIKFTPYKNKNNNTRIHIYGSDITEEVNHNIELEKITKLKDEFFTIISHELRTPLTIIYSSLQLAYDVYNKEITPNMEKTLSRISQNCSRLLKLINNILDISKAEAGFLSLNNTDFEAVYVSEVIINSSNSYAVSKGIELIFDTDQEEINVRLDKDKYEKILLNLLSNAIKFTPEGKKIIVTLKDEEDCFYLSVKDFGIGIPSDKINSIFDRFSQLNSSLTRRAEGSGIGLALVKKIIELMDGKIEVISEVGKGTEFIVKLKKVSKEENHISRYAILTQNINDRINVEFSDIN</sequence>
<dbReference type="PANTHER" id="PTHR43711:SF26">
    <property type="entry name" value="SENSOR HISTIDINE KINASE RCSC"/>
    <property type="match status" value="1"/>
</dbReference>
<dbReference type="EMBL" id="CP009933">
    <property type="protein sequence ID" value="AKA70342.1"/>
    <property type="molecule type" value="Genomic_DNA"/>
</dbReference>
<dbReference type="Gene3D" id="3.30.450.20">
    <property type="entry name" value="PAS domain"/>
    <property type="match status" value="3"/>
</dbReference>
<evidence type="ECO:0000256" key="1">
    <source>
        <dbReference type="ARBA" id="ARBA00000085"/>
    </source>
</evidence>
<dbReference type="InterPro" id="IPR004358">
    <property type="entry name" value="Sig_transdc_His_kin-like_C"/>
</dbReference>
<dbReference type="Pfam" id="PF02518">
    <property type="entry name" value="HATPase_c"/>
    <property type="match status" value="1"/>
</dbReference>
<evidence type="ECO:0000256" key="2">
    <source>
        <dbReference type="ARBA" id="ARBA00012438"/>
    </source>
</evidence>
<accession>A0A0E3JPM0</accession>
<dbReference type="InterPro" id="IPR036097">
    <property type="entry name" value="HisK_dim/P_sf"/>
</dbReference>
<dbReference type="InterPro" id="IPR013767">
    <property type="entry name" value="PAS_fold"/>
</dbReference>
<keyword evidence="6" id="KW-0418">Kinase</keyword>
<dbReference type="SMART" id="SM00387">
    <property type="entry name" value="HATPase_c"/>
    <property type="match status" value="1"/>
</dbReference>
<evidence type="ECO:0000256" key="7">
    <source>
        <dbReference type="ARBA" id="ARBA00022840"/>
    </source>
</evidence>
<dbReference type="InterPro" id="IPR036890">
    <property type="entry name" value="HATPase_C_sf"/>
</dbReference>
<organism evidence="11 12">
    <name type="scientific">Clostridium scatologenes</name>
    <dbReference type="NCBI Taxonomy" id="1548"/>
    <lineage>
        <taxon>Bacteria</taxon>
        <taxon>Bacillati</taxon>
        <taxon>Bacillota</taxon>
        <taxon>Clostridia</taxon>
        <taxon>Eubacteriales</taxon>
        <taxon>Clostridiaceae</taxon>
        <taxon>Clostridium</taxon>
    </lineage>
</organism>
<dbReference type="InterPro" id="IPR000014">
    <property type="entry name" value="PAS"/>
</dbReference>
<dbReference type="PROSITE" id="PS50113">
    <property type="entry name" value="PAC"/>
    <property type="match status" value="1"/>
</dbReference>
<dbReference type="GO" id="GO:0006355">
    <property type="term" value="P:regulation of DNA-templated transcription"/>
    <property type="evidence" value="ECO:0007669"/>
    <property type="project" value="InterPro"/>
</dbReference>
<dbReference type="FunFam" id="3.30.565.10:FF:000037">
    <property type="entry name" value="Hybrid sensor histidine kinase/response regulator"/>
    <property type="match status" value="1"/>
</dbReference>
<evidence type="ECO:0000313" key="12">
    <source>
        <dbReference type="Proteomes" id="UP000033115"/>
    </source>
</evidence>
<dbReference type="InterPro" id="IPR035965">
    <property type="entry name" value="PAS-like_dom_sf"/>
</dbReference>
<dbReference type="Pfam" id="PF13426">
    <property type="entry name" value="PAS_9"/>
    <property type="match status" value="1"/>
</dbReference>
<dbReference type="InterPro" id="IPR003661">
    <property type="entry name" value="HisK_dim/P_dom"/>
</dbReference>
<dbReference type="HOGENOM" id="CLU_000445_89_20_9"/>